<name>A0ABR8CBE8_9CYAN</name>
<protein>
    <submittedName>
        <fullName evidence="1">DUF29 domain-containing protein</fullName>
    </submittedName>
</protein>
<dbReference type="PANTHER" id="PTHR34235:SF3">
    <property type="entry name" value="SLR1203 PROTEIN"/>
    <property type="match status" value="1"/>
</dbReference>
<dbReference type="Gene3D" id="1.20.1220.20">
    <property type="entry name" value="Uncharcterised protein PF01724"/>
    <property type="match status" value="1"/>
</dbReference>
<proteinExistence type="predicted"/>
<dbReference type="RefSeq" id="WP_190578875.1">
    <property type="nucleotide sequence ID" value="NZ_CAWPQU010000016.1"/>
</dbReference>
<gene>
    <name evidence="1" type="ORF">H6G05_14640</name>
</gene>
<evidence type="ECO:0000313" key="2">
    <source>
        <dbReference type="Proteomes" id="UP000618445"/>
    </source>
</evidence>
<dbReference type="Proteomes" id="UP000618445">
    <property type="component" value="Unassembled WGS sequence"/>
</dbReference>
<keyword evidence="2" id="KW-1185">Reference proteome</keyword>
<dbReference type="EMBL" id="JACJQY010000023">
    <property type="protein sequence ID" value="MBD2318078.1"/>
    <property type="molecule type" value="Genomic_DNA"/>
</dbReference>
<dbReference type="InterPro" id="IPR002636">
    <property type="entry name" value="DUF29"/>
</dbReference>
<accession>A0ABR8CBE8</accession>
<sequence>MTVINAKPSLKTVYEQDYLMWLEMTSEQLRTGKLENLDIENLLEEIEAMARKEKVALESNLEILLMHLLKYQYQVNKRTSSWRYTIDEHRSRIVKAIKVSPSLKPYLKQVFDDCYQEGRRKAAIETELNISTFPMRSPFSQEETLNPDFLPE</sequence>
<dbReference type="Pfam" id="PF01724">
    <property type="entry name" value="DUF29"/>
    <property type="match status" value="1"/>
</dbReference>
<organism evidence="1 2">
    <name type="scientific">Phormidium tenue FACHB-1050</name>
    <dbReference type="NCBI Taxonomy" id="2692857"/>
    <lineage>
        <taxon>Bacteria</taxon>
        <taxon>Bacillati</taxon>
        <taxon>Cyanobacteriota</taxon>
        <taxon>Cyanophyceae</taxon>
        <taxon>Oscillatoriophycideae</taxon>
        <taxon>Oscillatoriales</taxon>
        <taxon>Oscillatoriaceae</taxon>
        <taxon>Phormidium</taxon>
    </lineage>
</organism>
<dbReference type="PANTHER" id="PTHR34235">
    <property type="entry name" value="SLR1203 PROTEIN-RELATED"/>
    <property type="match status" value="1"/>
</dbReference>
<reference evidence="1 2" key="1">
    <citation type="journal article" date="2020" name="ISME J.">
        <title>Comparative genomics reveals insights into cyanobacterial evolution and habitat adaptation.</title>
        <authorList>
            <person name="Chen M.Y."/>
            <person name="Teng W.K."/>
            <person name="Zhao L."/>
            <person name="Hu C.X."/>
            <person name="Zhou Y.K."/>
            <person name="Han B.P."/>
            <person name="Song L.R."/>
            <person name="Shu W.S."/>
        </authorList>
    </citation>
    <scope>NUCLEOTIDE SEQUENCE [LARGE SCALE GENOMIC DNA]</scope>
    <source>
        <strain evidence="1 2">FACHB-1050</strain>
    </source>
</reference>
<comment type="caution">
    <text evidence="1">The sequence shown here is derived from an EMBL/GenBank/DDBJ whole genome shotgun (WGS) entry which is preliminary data.</text>
</comment>
<evidence type="ECO:0000313" key="1">
    <source>
        <dbReference type="EMBL" id="MBD2318078.1"/>
    </source>
</evidence>